<feature type="transmembrane region" description="Helical" evidence="8">
    <location>
        <begin position="111"/>
        <end position="129"/>
    </location>
</feature>
<dbReference type="InterPro" id="IPR044076">
    <property type="entry name" value="Ribosomal_P2"/>
</dbReference>
<evidence type="ECO:0000256" key="3">
    <source>
        <dbReference type="ARBA" id="ARBA00022980"/>
    </source>
</evidence>
<gene>
    <name evidence="9" type="primary">Cnig_chr_IV.g14530</name>
    <name evidence="9" type="ORF">B9Z55_014530</name>
</gene>
<evidence type="ECO:0000313" key="10">
    <source>
        <dbReference type="Proteomes" id="UP000230233"/>
    </source>
</evidence>
<dbReference type="OrthoDB" id="1227494at2759"/>
<dbReference type="Pfam" id="PF00428">
    <property type="entry name" value="Ribosomal_60s"/>
    <property type="match status" value="1"/>
</dbReference>
<dbReference type="GO" id="GO:0002182">
    <property type="term" value="P:cytoplasmic translational elongation"/>
    <property type="evidence" value="ECO:0007669"/>
    <property type="project" value="InterPro"/>
</dbReference>
<keyword evidence="8" id="KW-1133">Transmembrane helix</keyword>
<comment type="function">
    <text evidence="1">Plays an important role in the elongation step of protein synthesis.</text>
</comment>
<keyword evidence="8" id="KW-0472">Membrane</keyword>
<keyword evidence="8" id="KW-0812">Transmembrane</keyword>
<dbReference type="PANTHER" id="PTHR21141">
    <property type="entry name" value="60S ACIDIC RIBOSOMAL PROTEIN FAMILY MEMBER"/>
    <property type="match status" value="1"/>
</dbReference>
<dbReference type="InterPro" id="IPR038716">
    <property type="entry name" value="P1/P2_N_sf"/>
</dbReference>
<protein>
    <recommendedName>
        <fullName evidence="5">Large ribosomal subunit protein P2</fullName>
    </recommendedName>
    <alternativeName>
        <fullName evidence="6">60S acidic ribosomal protein P2</fullName>
    </alternativeName>
</protein>
<dbReference type="GO" id="GO:0003735">
    <property type="term" value="F:structural constituent of ribosome"/>
    <property type="evidence" value="ECO:0007669"/>
    <property type="project" value="InterPro"/>
</dbReference>
<evidence type="ECO:0000256" key="2">
    <source>
        <dbReference type="ARBA" id="ARBA00005436"/>
    </source>
</evidence>
<dbReference type="FunFam" id="1.10.10.1410:FF:000002">
    <property type="entry name" value="60S acidic ribosomal protein P2"/>
    <property type="match status" value="1"/>
</dbReference>
<reference evidence="10" key="1">
    <citation type="submission" date="2017-10" db="EMBL/GenBank/DDBJ databases">
        <title>Rapid genome shrinkage in a self-fertile nematode reveals novel sperm competition proteins.</title>
        <authorList>
            <person name="Yin D."/>
            <person name="Schwarz E.M."/>
            <person name="Thomas C.G."/>
            <person name="Felde R.L."/>
            <person name="Korf I.F."/>
            <person name="Cutter A.D."/>
            <person name="Schartner C.M."/>
            <person name="Ralston E.J."/>
            <person name="Meyer B.J."/>
            <person name="Haag E.S."/>
        </authorList>
    </citation>
    <scope>NUCLEOTIDE SEQUENCE [LARGE SCALE GENOMIC DNA]</scope>
    <source>
        <strain evidence="10">JU1422</strain>
    </source>
</reference>
<organism evidence="9 10">
    <name type="scientific">Caenorhabditis nigoni</name>
    <dbReference type="NCBI Taxonomy" id="1611254"/>
    <lineage>
        <taxon>Eukaryota</taxon>
        <taxon>Metazoa</taxon>
        <taxon>Ecdysozoa</taxon>
        <taxon>Nematoda</taxon>
        <taxon>Chromadorea</taxon>
        <taxon>Rhabditida</taxon>
        <taxon>Rhabditina</taxon>
        <taxon>Rhabditomorpha</taxon>
        <taxon>Rhabditoidea</taxon>
        <taxon>Rhabditidae</taxon>
        <taxon>Peloderinae</taxon>
        <taxon>Caenorhabditis</taxon>
    </lineage>
</organism>
<evidence type="ECO:0000256" key="6">
    <source>
        <dbReference type="ARBA" id="ARBA00035443"/>
    </source>
</evidence>
<feature type="compositionally biased region" description="Low complexity" evidence="7">
    <location>
        <begin position="71"/>
        <end position="88"/>
    </location>
</feature>
<sequence>MRYISAYLLAVLGGNANPQADDIKNILSAVGVDANAESVNLVVSGLEGKNIEELIAAGSTKFATISGGVGAASSAAPAAGGAAPAADNKPAKKEEPKEESDDDMGFGLFDYSFWMLINCYCFLMFLLYIQQFTNSY</sequence>
<evidence type="ECO:0000256" key="8">
    <source>
        <dbReference type="SAM" id="Phobius"/>
    </source>
</evidence>
<name>A0A2G5U6B9_9PELO</name>
<evidence type="ECO:0000256" key="4">
    <source>
        <dbReference type="ARBA" id="ARBA00023274"/>
    </source>
</evidence>
<evidence type="ECO:0000256" key="7">
    <source>
        <dbReference type="SAM" id="MobiDB-lite"/>
    </source>
</evidence>
<dbReference type="HAMAP" id="MF_01478">
    <property type="entry name" value="Ribosomal_L12_arch"/>
    <property type="match status" value="1"/>
</dbReference>
<dbReference type="PANTHER" id="PTHR21141:SF80">
    <property type="entry name" value="60S ACIDIC RIBOSOMAL PROTEIN P2"/>
    <property type="match status" value="1"/>
</dbReference>
<dbReference type="InterPro" id="IPR027534">
    <property type="entry name" value="Ribosomal_P1/P2"/>
</dbReference>
<dbReference type="AlphaFoldDB" id="A0A2G5U6B9"/>
<keyword evidence="10" id="KW-1185">Reference proteome</keyword>
<accession>A0A2G5U6B9</accession>
<proteinExistence type="inferred from homology"/>
<dbReference type="Proteomes" id="UP000230233">
    <property type="component" value="Chromosome IV"/>
</dbReference>
<evidence type="ECO:0000256" key="1">
    <source>
        <dbReference type="ARBA" id="ARBA00003362"/>
    </source>
</evidence>
<evidence type="ECO:0000256" key="5">
    <source>
        <dbReference type="ARBA" id="ARBA00035301"/>
    </source>
</evidence>
<keyword evidence="3" id="KW-0689">Ribosomal protein</keyword>
<comment type="caution">
    <text evidence="9">The sequence shown here is derived from an EMBL/GenBank/DDBJ whole genome shotgun (WGS) entry which is preliminary data.</text>
</comment>
<evidence type="ECO:0000313" key="9">
    <source>
        <dbReference type="EMBL" id="PIC35057.1"/>
    </source>
</evidence>
<feature type="region of interest" description="Disordered" evidence="7">
    <location>
        <begin position="71"/>
        <end position="102"/>
    </location>
</feature>
<dbReference type="CDD" id="cd05833">
    <property type="entry name" value="Ribosomal_P2"/>
    <property type="match status" value="1"/>
</dbReference>
<dbReference type="GO" id="GO:0022625">
    <property type="term" value="C:cytosolic large ribosomal subunit"/>
    <property type="evidence" value="ECO:0007669"/>
    <property type="project" value="InterPro"/>
</dbReference>
<keyword evidence="4" id="KW-0687">Ribonucleoprotein</keyword>
<dbReference type="EMBL" id="PDUG01000004">
    <property type="protein sequence ID" value="PIC35057.1"/>
    <property type="molecule type" value="Genomic_DNA"/>
</dbReference>
<comment type="similarity">
    <text evidence="2">Belongs to the eukaryotic ribosomal protein P1/P2 family.</text>
</comment>
<dbReference type="Gene3D" id="1.10.10.1410">
    <property type="match status" value="1"/>
</dbReference>
<dbReference type="STRING" id="1611254.A0A2G5U6B9"/>